<proteinExistence type="predicted"/>
<reference evidence="1" key="1">
    <citation type="submission" date="2024-04" db="EMBL/GenBank/DDBJ databases">
        <authorList>
            <consortium name="Molecular Ecology Group"/>
        </authorList>
    </citation>
    <scope>NUCLEOTIDE SEQUENCE</scope>
</reference>
<dbReference type="AlphaFoldDB" id="A0AAV2P958"/>
<name>A0AAV2P958_9HYME</name>
<dbReference type="Proteomes" id="UP001497644">
    <property type="component" value="Chromosome 8"/>
</dbReference>
<keyword evidence="2" id="KW-1185">Reference proteome</keyword>
<organism evidence="1 2">
    <name type="scientific">Lasius platythorax</name>
    <dbReference type="NCBI Taxonomy" id="488582"/>
    <lineage>
        <taxon>Eukaryota</taxon>
        <taxon>Metazoa</taxon>
        <taxon>Ecdysozoa</taxon>
        <taxon>Arthropoda</taxon>
        <taxon>Hexapoda</taxon>
        <taxon>Insecta</taxon>
        <taxon>Pterygota</taxon>
        <taxon>Neoptera</taxon>
        <taxon>Endopterygota</taxon>
        <taxon>Hymenoptera</taxon>
        <taxon>Apocrita</taxon>
        <taxon>Aculeata</taxon>
        <taxon>Formicoidea</taxon>
        <taxon>Formicidae</taxon>
        <taxon>Formicinae</taxon>
        <taxon>Lasius</taxon>
        <taxon>Lasius</taxon>
    </lineage>
</organism>
<sequence length="157" mass="17423">MHIEWHSVNYGTASLVAPYKEGRISQDRSCGEVGRCRHNTARLNSDGRMGIWGLTLVRLHQQASEHLISKSPRSLALARAIPEDRSNSCSGSPRLTTAYKTDVPPSQIKDEIRRGRRETPRRIWKLDPQRVSGASRLYGCSVSAVVSLIGPPLVADH</sequence>
<accession>A0AAV2P958</accession>
<evidence type="ECO:0000313" key="2">
    <source>
        <dbReference type="Proteomes" id="UP001497644"/>
    </source>
</evidence>
<gene>
    <name evidence="1" type="ORF">LPLAT_LOCUS13236</name>
</gene>
<dbReference type="EMBL" id="OZ034831">
    <property type="protein sequence ID" value="CAL1688108.1"/>
    <property type="molecule type" value="Genomic_DNA"/>
</dbReference>
<protein>
    <submittedName>
        <fullName evidence="1">Uncharacterized protein</fullName>
    </submittedName>
</protein>
<evidence type="ECO:0000313" key="1">
    <source>
        <dbReference type="EMBL" id="CAL1688108.1"/>
    </source>
</evidence>